<dbReference type="OrthoDB" id="5741083at2"/>
<organism evidence="3 4">
    <name type="scientific">Fluviicoccus keumensis</name>
    <dbReference type="NCBI Taxonomy" id="1435465"/>
    <lineage>
        <taxon>Bacteria</taxon>
        <taxon>Pseudomonadati</taxon>
        <taxon>Pseudomonadota</taxon>
        <taxon>Gammaproteobacteria</taxon>
        <taxon>Moraxellales</taxon>
        <taxon>Moraxellaceae</taxon>
        <taxon>Fluviicoccus</taxon>
    </lineage>
</organism>
<keyword evidence="4" id="KW-1185">Reference proteome</keyword>
<dbReference type="RefSeq" id="WP_130412203.1">
    <property type="nucleotide sequence ID" value="NZ_SHKX01000011.1"/>
</dbReference>
<evidence type="ECO:0000256" key="1">
    <source>
        <dbReference type="SAM" id="MobiDB-lite"/>
    </source>
</evidence>
<name>A0A4Q7Z938_9GAMM</name>
<dbReference type="InterPro" id="IPR049191">
    <property type="entry name" value="SutA_RBD"/>
</dbReference>
<comment type="caution">
    <text evidence="3">The sequence shown here is derived from an EMBL/GenBank/DDBJ whole genome shotgun (WGS) entry which is preliminary data.</text>
</comment>
<dbReference type="AlphaFoldDB" id="A0A4Q7Z938"/>
<feature type="region of interest" description="Disordered" evidence="1">
    <location>
        <begin position="68"/>
        <end position="102"/>
    </location>
</feature>
<feature type="region of interest" description="Disordered" evidence="1">
    <location>
        <begin position="1"/>
        <end position="56"/>
    </location>
</feature>
<evidence type="ECO:0000259" key="2">
    <source>
        <dbReference type="Pfam" id="PF20661"/>
    </source>
</evidence>
<evidence type="ECO:0000313" key="4">
    <source>
        <dbReference type="Proteomes" id="UP000292423"/>
    </source>
</evidence>
<accession>A0A4Q7Z938</accession>
<protein>
    <recommendedName>
        <fullName evidence="2">Transcriptional regulator SutA RNAP-binding domain-containing protein</fullName>
    </recommendedName>
</protein>
<sequence length="102" mass="10871">MSNSDFDDEFDETADPVDEEPDTGDEPAEAPAEGAAPASDGALSDVAEAESLTVSSKEALRRQLEEEMERFLSRGGKIVEVPADETSDPPRKPVSSYGSKPI</sequence>
<gene>
    <name evidence="3" type="ORF">EV700_1437</name>
</gene>
<feature type="domain" description="Transcriptional regulator SutA RNAP-binding" evidence="2">
    <location>
        <begin position="55"/>
        <end position="89"/>
    </location>
</feature>
<dbReference type="EMBL" id="SHKX01000011">
    <property type="protein sequence ID" value="RZU47047.1"/>
    <property type="molecule type" value="Genomic_DNA"/>
</dbReference>
<feature type="compositionally biased region" description="Acidic residues" evidence="1">
    <location>
        <begin position="1"/>
        <end position="28"/>
    </location>
</feature>
<dbReference type="Pfam" id="PF20661">
    <property type="entry name" value="SutA-RBD"/>
    <property type="match status" value="1"/>
</dbReference>
<proteinExistence type="predicted"/>
<evidence type="ECO:0000313" key="3">
    <source>
        <dbReference type="EMBL" id="RZU47047.1"/>
    </source>
</evidence>
<dbReference type="Proteomes" id="UP000292423">
    <property type="component" value="Unassembled WGS sequence"/>
</dbReference>
<feature type="compositionally biased region" description="Low complexity" evidence="1">
    <location>
        <begin position="29"/>
        <end position="42"/>
    </location>
</feature>
<reference evidence="3 4" key="1">
    <citation type="submission" date="2019-02" db="EMBL/GenBank/DDBJ databases">
        <title>Genomic Encyclopedia of Type Strains, Phase IV (KMG-IV): sequencing the most valuable type-strain genomes for metagenomic binning, comparative biology and taxonomic classification.</title>
        <authorList>
            <person name="Goeker M."/>
        </authorList>
    </citation>
    <scope>NUCLEOTIDE SEQUENCE [LARGE SCALE GENOMIC DNA]</scope>
    <source>
        <strain evidence="3 4">DSM 105135</strain>
    </source>
</reference>